<name>A0A6C0J6D8_9ZZZZ</name>
<proteinExistence type="predicted"/>
<evidence type="ECO:0000313" key="3">
    <source>
        <dbReference type="EMBL" id="QHU00331.1"/>
    </source>
</evidence>
<protein>
    <recommendedName>
        <fullName evidence="1">choline-phosphate cytidylyltransferase</fullName>
        <ecNumber evidence="1">2.7.7.15</ecNumber>
    </recommendedName>
</protein>
<dbReference type="PANTHER" id="PTHR10739:SF13">
    <property type="entry name" value="CHOLINE-PHOSPHATE CYTIDYLYLTRANSFERASE"/>
    <property type="match status" value="1"/>
</dbReference>
<dbReference type="InterPro" id="IPR014729">
    <property type="entry name" value="Rossmann-like_a/b/a_fold"/>
</dbReference>
<feature type="domain" description="Cytidyltransferase-like" evidence="2">
    <location>
        <begin position="4"/>
        <end position="131"/>
    </location>
</feature>
<dbReference type="PANTHER" id="PTHR10739">
    <property type="entry name" value="CYTIDYLYLTRANSFERASE"/>
    <property type="match status" value="1"/>
</dbReference>
<dbReference type="EC" id="2.7.7.15" evidence="1"/>
<dbReference type="Gene3D" id="3.40.50.620">
    <property type="entry name" value="HUPs"/>
    <property type="match status" value="1"/>
</dbReference>
<dbReference type="InterPro" id="IPR004821">
    <property type="entry name" value="Cyt_trans-like"/>
</dbReference>
<dbReference type="GO" id="GO:0031210">
    <property type="term" value="F:phosphatidylcholine binding"/>
    <property type="evidence" value="ECO:0007669"/>
    <property type="project" value="TreeGrafter"/>
</dbReference>
<organism evidence="3">
    <name type="scientific">viral metagenome</name>
    <dbReference type="NCBI Taxonomy" id="1070528"/>
    <lineage>
        <taxon>unclassified sequences</taxon>
        <taxon>metagenomes</taxon>
        <taxon>organismal metagenomes</taxon>
    </lineage>
</organism>
<dbReference type="AlphaFoldDB" id="A0A6C0J6D8"/>
<evidence type="ECO:0000259" key="2">
    <source>
        <dbReference type="Pfam" id="PF01467"/>
    </source>
</evidence>
<dbReference type="EMBL" id="MN740326">
    <property type="protein sequence ID" value="QHU00331.1"/>
    <property type="molecule type" value="Genomic_DNA"/>
</dbReference>
<evidence type="ECO:0000256" key="1">
    <source>
        <dbReference type="ARBA" id="ARBA00026101"/>
    </source>
</evidence>
<dbReference type="InterPro" id="IPR045049">
    <property type="entry name" value="Pcy1-like"/>
</dbReference>
<dbReference type="SUPFAM" id="SSF52374">
    <property type="entry name" value="Nucleotidylyl transferase"/>
    <property type="match status" value="1"/>
</dbReference>
<sequence length="139" mass="16523">MRIYIDGIFDLFHFGHLESFRKCKELSNDVHLIVGIIGDKVAQNYKRLPIINEEHRYSIVEHIDYVDEIIKDSPLIITKEFMEKYDIDYVVHAFSNKNDANNQIEFFKYPKGVNKFIEIEYSKNYTTSKIINKIKQDNV</sequence>
<dbReference type="GO" id="GO:0004105">
    <property type="term" value="F:choline-phosphate cytidylyltransferase activity"/>
    <property type="evidence" value="ECO:0007669"/>
    <property type="project" value="UniProtKB-EC"/>
</dbReference>
<reference evidence="3" key="1">
    <citation type="journal article" date="2020" name="Nature">
        <title>Giant virus diversity and host interactions through global metagenomics.</title>
        <authorList>
            <person name="Schulz F."/>
            <person name="Roux S."/>
            <person name="Paez-Espino D."/>
            <person name="Jungbluth S."/>
            <person name="Walsh D.A."/>
            <person name="Denef V.J."/>
            <person name="McMahon K.D."/>
            <person name="Konstantinidis K.T."/>
            <person name="Eloe-Fadrosh E.A."/>
            <person name="Kyrpides N.C."/>
            <person name="Woyke T."/>
        </authorList>
    </citation>
    <scope>NUCLEOTIDE SEQUENCE</scope>
    <source>
        <strain evidence="3">GVMAG-M-3300025860-12</strain>
    </source>
</reference>
<dbReference type="Pfam" id="PF01467">
    <property type="entry name" value="CTP_transf_like"/>
    <property type="match status" value="1"/>
</dbReference>
<dbReference type="NCBIfam" id="TIGR00125">
    <property type="entry name" value="cyt_tran_rel"/>
    <property type="match status" value="1"/>
</dbReference>
<accession>A0A6C0J6D8</accession>